<feature type="transmembrane region" description="Helical" evidence="7">
    <location>
        <begin position="310"/>
        <end position="331"/>
    </location>
</feature>
<dbReference type="PANTHER" id="PTHR23501:SF177">
    <property type="entry name" value="MAJOR FACILITATOR SUPERFAMILY (MFS) PROFILE DOMAIN-CONTAINING PROTEIN-RELATED"/>
    <property type="match status" value="1"/>
</dbReference>
<feature type="transmembrane region" description="Helical" evidence="7">
    <location>
        <begin position="265"/>
        <end position="289"/>
    </location>
</feature>
<dbReference type="Pfam" id="PF07690">
    <property type="entry name" value="MFS_1"/>
    <property type="match status" value="1"/>
</dbReference>
<dbReference type="InterPro" id="IPR036259">
    <property type="entry name" value="MFS_trans_sf"/>
</dbReference>
<feature type="domain" description="Major facilitator superfamily (MFS) profile" evidence="8">
    <location>
        <begin position="45"/>
        <end position="552"/>
    </location>
</feature>
<feature type="transmembrane region" description="Helical" evidence="7">
    <location>
        <begin position="167"/>
        <end position="186"/>
    </location>
</feature>
<dbReference type="InterPro" id="IPR020846">
    <property type="entry name" value="MFS_dom"/>
</dbReference>
<evidence type="ECO:0000256" key="6">
    <source>
        <dbReference type="SAM" id="MobiDB-lite"/>
    </source>
</evidence>
<evidence type="ECO:0000259" key="8">
    <source>
        <dbReference type="PROSITE" id="PS50850"/>
    </source>
</evidence>
<protein>
    <submittedName>
        <fullName evidence="9">MFS multidrug transporter</fullName>
    </submittedName>
</protein>
<dbReference type="GO" id="GO:0022857">
    <property type="term" value="F:transmembrane transporter activity"/>
    <property type="evidence" value="ECO:0007669"/>
    <property type="project" value="InterPro"/>
</dbReference>
<dbReference type="PROSITE" id="PS50850">
    <property type="entry name" value="MFS"/>
    <property type="match status" value="1"/>
</dbReference>
<comment type="caution">
    <text evidence="9">The sequence shown here is derived from an EMBL/GenBank/DDBJ whole genome shotgun (WGS) entry which is preliminary data.</text>
</comment>
<keyword evidence="3 7" id="KW-0812">Transmembrane</keyword>
<feature type="region of interest" description="Disordered" evidence="6">
    <location>
        <begin position="1"/>
        <end position="34"/>
    </location>
</feature>
<keyword evidence="2" id="KW-0813">Transport</keyword>
<feature type="transmembrane region" description="Helical" evidence="7">
    <location>
        <begin position="230"/>
        <end position="259"/>
    </location>
</feature>
<feature type="transmembrane region" description="Helical" evidence="7">
    <location>
        <begin position="560"/>
        <end position="583"/>
    </location>
</feature>
<reference evidence="9" key="1">
    <citation type="submission" date="2023-01" db="EMBL/GenBank/DDBJ databases">
        <title>The growth and conidiation of Purpureocillium lavendulum are regulated by nitrogen source and histone H3K14 acetylation.</title>
        <authorList>
            <person name="Tang P."/>
            <person name="Han J."/>
            <person name="Zhang C."/>
            <person name="Tang P."/>
            <person name="Qi F."/>
            <person name="Zhang K."/>
            <person name="Liang L."/>
        </authorList>
    </citation>
    <scope>NUCLEOTIDE SEQUENCE</scope>
    <source>
        <strain evidence="9">YMF1.00683</strain>
    </source>
</reference>
<dbReference type="Proteomes" id="UP001163105">
    <property type="component" value="Unassembled WGS sequence"/>
</dbReference>
<dbReference type="SUPFAM" id="SSF103473">
    <property type="entry name" value="MFS general substrate transporter"/>
    <property type="match status" value="1"/>
</dbReference>
<feature type="transmembrane region" description="Helical" evidence="7">
    <location>
        <begin position="376"/>
        <end position="393"/>
    </location>
</feature>
<evidence type="ECO:0000313" key="10">
    <source>
        <dbReference type="Proteomes" id="UP001163105"/>
    </source>
</evidence>
<gene>
    <name evidence="9" type="primary">GLIA</name>
    <name evidence="9" type="ORF">O9K51_00045</name>
</gene>
<dbReference type="EMBL" id="JAQHRD010000001">
    <property type="protein sequence ID" value="KAJ6445286.1"/>
    <property type="molecule type" value="Genomic_DNA"/>
</dbReference>
<feature type="compositionally biased region" description="Polar residues" evidence="6">
    <location>
        <begin position="22"/>
        <end position="32"/>
    </location>
</feature>
<feature type="transmembrane region" description="Helical" evidence="7">
    <location>
        <begin position="630"/>
        <end position="652"/>
    </location>
</feature>
<dbReference type="InterPro" id="IPR011701">
    <property type="entry name" value="MFS"/>
</dbReference>
<accession>A0AB34G3Y5</accession>
<feature type="region of interest" description="Disordered" evidence="6">
    <location>
        <begin position="770"/>
        <end position="830"/>
    </location>
</feature>
<feature type="compositionally biased region" description="Basic and acidic residues" evidence="6">
    <location>
        <begin position="850"/>
        <end position="865"/>
    </location>
</feature>
<evidence type="ECO:0000256" key="3">
    <source>
        <dbReference type="ARBA" id="ARBA00022692"/>
    </source>
</evidence>
<feature type="transmembrane region" description="Helical" evidence="7">
    <location>
        <begin position="139"/>
        <end position="160"/>
    </location>
</feature>
<proteinExistence type="predicted"/>
<feature type="transmembrane region" description="Helical" evidence="7">
    <location>
        <begin position="709"/>
        <end position="732"/>
    </location>
</feature>
<feature type="transmembrane region" description="Helical" evidence="7">
    <location>
        <begin position="351"/>
        <end position="369"/>
    </location>
</feature>
<feature type="compositionally biased region" description="Polar residues" evidence="6">
    <location>
        <begin position="770"/>
        <end position="782"/>
    </location>
</feature>
<dbReference type="CDD" id="cd17502">
    <property type="entry name" value="MFS_Azr1_MDR_like"/>
    <property type="match status" value="1"/>
</dbReference>
<comment type="subcellular location">
    <subcellularLocation>
        <location evidence="1">Membrane</location>
        <topology evidence="1">Multi-pass membrane protein</topology>
    </subcellularLocation>
</comment>
<evidence type="ECO:0000256" key="2">
    <source>
        <dbReference type="ARBA" id="ARBA00022448"/>
    </source>
</evidence>
<sequence length="883" mass="95564">MDGIPDERTPLLQPGRPASPSEVRSPSPTNGESEPLPQGFSFFAILGSLMLCCFLAALDMTIVATAVPAISDTFQSLSDIAWYGSAFFLTQTTFQATWGKAYGIFDLRTAFAVSILIFEVGCVVSAAAQASAVVVVGRAISGVGASGIIGGVFTIIAFITDETWRPICIGVIGTTFGCASVVGPLVGGLLTSRLSWRWIFWINLPIGGLGLLALFSFFQTPKAAKETQKAMSWTTVFVELDLLGNLLTTASIVCFTLAMQCGGTSFAWGSSFIVVLLLLSGVFLGGLLLNEWIMGDRALIPPRLVKEWPVWPNCAYTFFISGTFFPLMYFLPVYFQAIQGVSAQESGVRNMPFVVGVSIFTVLSTSFMGRTGLWTPPLLLGALVSVVGSTLILTLDAESSAPSWIGYQAVVGIGIGIAMEVPLVANQKNIPLKDISATVGMTMFFELAGGAVFLSAGQAIFANGLLRTLRQAAPGLDGQDVLNHGALNIRQTFGDDAPAVLDSYMGGITDGFIMFLSFKMASKGDIQLASLAAGFTLGFGFLTVWEAIKQTRRNKRPWRSAYVYMIWGEIAANLAIGIIGWIFLDGIISPTVPVLFFILFLWVFEIQLLMQIIVNRIAIIAEHRSTIFKLKWGTAFIITCINIAVFCIWIPSHTIPPANDTFVKINNVWDRISKILILIVDAGLNYYFLRTVKRRLVVQHGLVKYAPLVSFNAKLMVLSICMDGMLIGLMSLPNQVVYIQFHPVTYMVKLNIEMSMADLITRLARGENSDTYLPSTSNNRTVTGEEGDAGQRAHQFTMQSMARPKAASEDSSSDDLGDLGTAGGAGGRGKLDAGIQVETVITSRTSRRGSKAERERAFARGRAVDDELPLAHGSDDGVVRERY</sequence>
<dbReference type="Gene3D" id="1.20.1250.20">
    <property type="entry name" value="MFS general substrate transporter like domains"/>
    <property type="match status" value="2"/>
</dbReference>
<feature type="compositionally biased region" description="Basic and acidic residues" evidence="6">
    <location>
        <begin position="873"/>
        <end position="883"/>
    </location>
</feature>
<keyword evidence="4 7" id="KW-1133">Transmembrane helix</keyword>
<keyword evidence="5 7" id="KW-0472">Membrane</keyword>
<organism evidence="9 10">
    <name type="scientific">Purpureocillium lavendulum</name>
    <dbReference type="NCBI Taxonomy" id="1247861"/>
    <lineage>
        <taxon>Eukaryota</taxon>
        <taxon>Fungi</taxon>
        <taxon>Dikarya</taxon>
        <taxon>Ascomycota</taxon>
        <taxon>Pezizomycotina</taxon>
        <taxon>Sordariomycetes</taxon>
        <taxon>Hypocreomycetidae</taxon>
        <taxon>Hypocreales</taxon>
        <taxon>Ophiocordycipitaceae</taxon>
        <taxon>Purpureocillium</taxon>
    </lineage>
</organism>
<evidence type="ECO:0000256" key="1">
    <source>
        <dbReference type="ARBA" id="ARBA00004141"/>
    </source>
</evidence>
<dbReference type="AlphaFoldDB" id="A0AB34G3Y5"/>
<feature type="transmembrane region" description="Helical" evidence="7">
    <location>
        <begin position="672"/>
        <end position="689"/>
    </location>
</feature>
<keyword evidence="10" id="KW-1185">Reference proteome</keyword>
<evidence type="ECO:0000256" key="5">
    <source>
        <dbReference type="ARBA" id="ARBA00023136"/>
    </source>
</evidence>
<dbReference type="GO" id="GO:0005886">
    <property type="term" value="C:plasma membrane"/>
    <property type="evidence" value="ECO:0007669"/>
    <property type="project" value="TreeGrafter"/>
</dbReference>
<dbReference type="PRINTS" id="PR01036">
    <property type="entry name" value="TCRTETB"/>
</dbReference>
<feature type="transmembrane region" description="Helical" evidence="7">
    <location>
        <begin position="526"/>
        <end position="548"/>
    </location>
</feature>
<evidence type="ECO:0000313" key="9">
    <source>
        <dbReference type="EMBL" id="KAJ6445286.1"/>
    </source>
</evidence>
<feature type="transmembrane region" description="Helical" evidence="7">
    <location>
        <begin position="198"/>
        <end position="218"/>
    </location>
</feature>
<dbReference type="PANTHER" id="PTHR23501">
    <property type="entry name" value="MAJOR FACILITATOR SUPERFAMILY"/>
    <property type="match status" value="1"/>
</dbReference>
<evidence type="ECO:0000256" key="7">
    <source>
        <dbReference type="SAM" id="Phobius"/>
    </source>
</evidence>
<feature type="region of interest" description="Disordered" evidence="6">
    <location>
        <begin position="842"/>
        <end position="883"/>
    </location>
</feature>
<feature type="transmembrane region" description="Helical" evidence="7">
    <location>
        <begin position="595"/>
        <end position="618"/>
    </location>
</feature>
<feature type="transmembrane region" description="Helical" evidence="7">
    <location>
        <begin position="110"/>
        <end position="133"/>
    </location>
</feature>
<feature type="transmembrane region" description="Helical" evidence="7">
    <location>
        <begin position="437"/>
        <end position="461"/>
    </location>
</feature>
<feature type="transmembrane region" description="Helical" evidence="7">
    <location>
        <begin position="405"/>
        <end position="425"/>
    </location>
</feature>
<feature type="transmembrane region" description="Helical" evidence="7">
    <location>
        <begin position="42"/>
        <end position="68"/>
    </location>
</feature>
<name>A0AB34G3Y5_9HYPO</name>
<evidence type="ECO:0000256" key="4">
    <source>
        <dbReference type="ARBA" id="ARBA00022989"/>
    </source>
</evidence>